<dbReference type="EMBL" id="CP053085">
    <property type="protein sequence ID" value="QJR37775.1"/>
    <property type="molecule type" value="Genomic_DNA"/>
</dbReference>
<evidence type="ECO:0000256" key="1">
    <source>
        <dbReference type="SAM" id="Phobius"/>
    </source>
</evidence>
<organism evidence="2 3">
    <name type="scientific">Gemmatimonas groenlandica</name>
    <dbReference type="NCBI Taxonomy" id="2732249"/>
    <lineage>
        <taxon>Bacteria</taxon>
        <taxon>Pseudomonadati</taxon>
        <taxon>Gemmatimonadota</taxon>
        <taxon>Gemmatimonadia</taxon>
        <taxon>Gemmatimonadales</taxon>
        <taxon>Gemmatimonadaceae</taxon>
        <taxon>Gemmatimonas</taxon>
    </lineage>
</organism>
<feature type="transmembrane region" description="Helical" evidence="1">
    <location>
        <begin position="12"/>
        <end position="31"/>
    </location>
</feature>
<keyword evidence="1" id="KW-0812">Transmembrane</keyword>
<accession>A0A6M4IUC4</accession>
<reference evidence="2 3" key="1">
    <citation type="submission" date="2020-05" db="EMBL/GenBank/DDBJ databases">
        <title>Complete genome sequence of Gemmatimonas greenlandica TET16.</title>
        <authorList>
            <person name="Zeng Y."/>
        </authorList>
    </citation>
    <scope>NUCLEOTIDE SEQUENCE [LARGE SCALE GENOMIC DNA]</scope>
    <source>
        <strain evidence="2 3">TET16</strain>
    </source>
</reference>
<sequence length="113" mass="11505">MNFISAVLLQFVAQRFLGVWGAAVAGAITGVMFRQGGAIRAGALSAALAAAVLLIAAAERGAALTDFAATIGRNFSLPGWAVLVATLALPALQAGGFAGLLSRILRKERVAIR</sequence>
<name>A0A6M4IUC4_9BACT</name>
<dbReference type="RefSeq" id="WP_171227210.1">
    <property type="nucleotide sequence ID" value="NZ_CP053085.1"/>
</dbReference>
<proteinExistence type="predicted"/>
<dbReference type="KEGG" id="ggr:HKW67_20745"/>
<gene>
    <name evidence="2" type="ORF">HKW67_20745</name>
</gene>
<keyword evidence="1" id="KW-1133">Transmembrane helix</keyword>
<evidence type="ECO:0000313" key="2">
    <source>
        <dbReference type="EMBL" id="QJR37775.1"/>
    </source>
</evidence>
<feature type="transmembrane region" description="Helical" evidence="1">
    <location>
        <begin position="78"/>
        <end position="101"/>
    </location>
</feature>
<dbReference type="AlphaFoldDB" id="A0A6M4IUC4"/>
<keyword evidence="1" id="KW-0472">Membrane</keyword>
<protein>
    <submittedName>
        <fullName evidence="2">Uncharacterized protein</fullName>
    </submittedName>
</protein>
<feature type="transmembrane region" description="Helical" evidence="1">
    <location>
        <begin position="38"/>
        <end position="58"/>
    </location>
</feature>
<dbReference type="Proteomes" id="UP000500938">
    <property type="component" value="Chromosome"/>
</dbReference>
<keyword evidence="3" id="KW-1185">Reference proteome</keyword>
<evidence type="ECO:0000313" key="3">
    <source>
        <dbReference type="Proteomes" id="UP000500938"/>
    </source>
</evidence>